<feature type="region of interest" description="Disordered" evidence="1">
    <location>
        <begin position="306"/>
        <end position="357"/>
    </location>
</feature>
<dbReference type="AlphaFoldDB" id="A0A5K3FC37"/>
<feature type="compositionally biased region" description="Basic and acidic residues" evidence="1">
    <location>
        <begin position="76"/>
        <end position="88"/>
    </location>
</feature>
<feature type="region of interest" description="Disordered" evidence="1">
    <location>
        <begin position="202"/>
        <end position="292"/>
    </location>
</feature>
<feature type="compositionally biased region" description="Polar residues" evidence="1">
    <location>
        <begin position="262"/>
        <end position="274"/>
    </location>
</feature>
<protein>
    <submittedName>
        <fullName evidence="2">Granulin</fullName>
    </submittedName>
</protein>
<feature type="region of interest" description="Disordered" evidence="1">
    <location>
        <begin position="76"/>
        <end position="101"/>
    </location>
</feature>
<sequence>MDLLVKLKQNAREDSCDADEAAPCCDDRPESMALKQRLSNPCQSTRGGCGQPTSQCNCKSVTCTCASAAEPVKPAIKEDKEPSIHEAEASTIEQTPPDHDAELDRPEAYESSLARLGRCESCPTMQRAESSCAEDKGPCKHAGGCADRRCRHMNPMSLGCGRPSSTMNCRNATIQTDVNGLDSKEDHSISCGVNTPVRLSKKRLSAATYPPKRSSRRSSDSAKVRSSGSKKSKFPSTHSRCSKRLRGSSHHTSAPSREPSTRKSSLQQSSPQHQASLSTSSLAESVSDEASKKTDEIVRSCLKQDRPCRQSSLDPADLASPLPPRNSFQHSSRASNESLQVSPLPSPQIRASMPCSSPASPCMPPRPSCPSLCPKPRADPYPCVRSFKSPPCLQQCTSISRCVRRECDVIRFPKRNSVDECSISTQKMGTPRCERPCSPCYTPRTCPSPSHCSARPMTPYRPTSPAAISSCGPCQRRMSCCTPPVQIRRPSSSCSSSFPKPQRSMSMCCPQMPPCFKPPCSGCPGVPRTSCSSTPKPIKACPGFPYCPRKPPCPPFCEIQPSLNSNVDQADKPPKPTYKCSL</sequence>
<evidence type="ECO:0000313" key="2">
    <source>
        <dbReference type="WBParaSite" id="MCU_006251-RA"/>
    </source>
</evidence>
<proteinExistence type="predicted"/>
<organism evidence="2">
    <name type="scientific">Mesocestoides corti</name>
    <name type="common">Flatworm</name>
    <dbReference type="NCBI Taxonomy" id="53468"/>
    <lineage>
        <taxon>Eukaryota</taxon>
        <taxon>Metazoa</taxon>
        <taxon>Spiralia</taxon>
        <taxon>Lophotrochozoa</taxon>
        <taxon>Platyhelminthes</taxon>
        <taxon>Cestoda</taxon>
        <taxon>Eucestoda</taxon>
        <taxon>Cyclophyllidea</taxon>
        <taxon>Mesocestoididae</taxon>
        <taxon>Mesocestoides</taxon>
    </lineage>
</organism>
<name>A0A5K3FC37_MESCO</name>
<feature type="compositionally biased region" description="Low complexity" evidence="1">
    <location>
        <begin position="311"/>
        <end position="320"/>
    </location>
</feature>
<dbReference type="WBParaSite" id="MCU_006251-RA">
    <property type="protein sequence ID" value="MCU_006251-RA"/>
    <property type="gene ID" value="MCU_006251"/>
</dbReference>
<feature type="compositionally biased region" description="Low complexity" evidence="1">
    <location>
        <begin position="275"/>
        <end position="285"/>
    </location>
</feature>
<accession>A0A5K3FC37</accession>
<feature type="compositionally biased region" description="Polar residues" evidence="1">
    <location>
        <begin position="326"/>
        <end position="343"/>
    </location>
</feature>
<reference evidence="2" key="1">
    <citation type="submission" date="2019-11" db="UniProtKB">
        <authorList>
            <consortium name="WormBaseParasite"/>
        </authorList>
    </citation>
    <scope>IDENTIFICATION</scope>
</reference>
<feature type="compositionally biased region" description="Basic residues" evidence="1">
    <location>
        <begin position="240"/>
        <end position="249"/>
    </location>
</feature>
<evidence type="ECO:0000256" key="1">
    <source>
        <dbReference type="SAM" id="MobiDB-lite"/>
    </source>
</evidence>